<dbReference type="OrthoDB" id="5419923at2759"/>
<protein>
    <submittedName>
        <fullName evidence="1">Uncharacterized protein</fullName>
    </submittedName>
</protein>
<evidence type="ECO:0000313" key="2">
    <source>
        <dbReference type="Proteomes" id="UP000276215"/>
    </source>
</evidence>
<dbReference type="EMBL" id="ML120409">
    <property type="protein sequence ID" value="RPA96970.1"/>
    <property type="molecule type" value="Genomic_DNA"/>
</dbReference>
<dbReference type="Proteomes" id="UP000276215">
    <property type="component" value="Unassembled WGS sequence"/>
</dbReference>
<name>A0A3N4JKN3_9PEZI</name>
<reference evidence="1 2" key="1">
    <citation type="journal article" date="2018" name="Nat. Ecol. Evol.">
        <title>Pezizomycetes genomes reveal the molecular basis of ectomycorrhizal truffle lifestyle.</title>
        <authorList>
            <person name="Murat C."/>
            <person name="Payen T."/>
            <person name="Noel B."/>
            <person name="Kuo A."/>
            <person name="Morin E."/>
            <person name="Chen J."/>
            <person name="Kohler A."/>
            <person name="Krizsan K."/>
            <person name="Balestrini R."/>
            <person name="Da Silva C."/>
            <person name="Montanini B."/>
            <person name="Hainaut M."/>
            <person name="Levati E."/>
            <person name="Barry K.W."/>
            <person name="Belfiori B."/>
            <person name="Cichocki N."/>
            <person name="Clum A."/>
            <person name="Dockter R.B."/>
            <person name="Fauchery L."/>
            <person name="Guy J."/>
            <person name="Iotti M."/>
            <person name="Le Tacon F."/>
            <person name="Lindquist E.A."/>
            <person name="Lipzen A."/>
            <person name="Malagnac F."/>
            <person name="Mello A."/>
            <person name="Molinier V."/>
            <person name="Miyauchi S."/>
            <person name="Poulain J."/>
            <person name="Riccioni C."/>
            <person name="Rubini A."/>
            <person name="Sitrit Y."/>
            <person name="Splivallo R."/>
            <person name="Traeger S."/>
            <person name="Wang M."/>
            <person name="Zifcakova L."/>
            <person name="Wipf D."/>
            <person name="Zambonelli A."/>
            <person name="Paolocci F."/>
            <person name="Nowrousian M."/>
            <person name="Ottonello S."/>
            <person name="Baldrian P."/>
            <person name="Spatafora J.W."/>
            <person name="Henrissat B."/>
            <person name="Nagy L.G."/>
            <person name="Aury J.M."/>
            <person name="Wincker P."/>
            <person name="Grigoriev I.V."/>
            <person name="Bonfante P."/>
            <person name="Martin F.M."/>
        </authorList>
    </citation>
    <scope>NUCLEOTIDE SEQUENCE [LARGE SCALE GENOMIC DNA]</scope>
    <source>
        <strain evidence="1 2">120613-1</strain>
    </source>
</reference>
<accession>A0A3N4JKN3</accession>
<evidence type="ECO:0000313" key="1">
    <source>
        <dbReference type="EMBL" id="RPA96970.1"/>
    </source>
</evidence>
<dbReference type="AlphaFoldDB" id="A0A3N4JKN3"/>
<keyword evidence="2" id="KW-1185">Reference proteome</keyword>
<proteinExistence type="predicted"/>
<sequence>MNGTKVVDQAPKLESDSFDCLNDLCDVSTLEPEGLSSYLIPAVLGSFVKENTFKNLKNSSHQTSLLDSWIVEYQLIDRPEQQMMPSACPSHNVSGFMLQPPVSHAREEVVGGEG</sequence>
<gene>
    <name evidence="1" type="ORF">L873DRAFT_1791267</name>
</gene>
<organism evidence="1 2">
    <name type="scientific">Choiromyces venosus 120613-1</name>
    <dbReference type="NCBI Taxonomy" id="1336337"/>
    <lineage>
        <taxon>Eukaryota</taxon>
        <taxon>Fungi</taxon>
        <taxon>Dikarya</taxon>
        <taxon>Ascomycota</taxon>
        <taxon>Pezizomycotina</taxon>
        <taxon>Pezizomycetes</taxon>
        <taxon>Pezizales</taxon>
        <taxon>Tuberaceae</taxon>
        <taxon>Choiromyces</taxon>
    </lineage>
</organism>